<dbReference type="OrthoDB" id="5507254at2"/>
<protein>
    <submittedName>
        <fullName evidence="6">DUF2207 domain-containing protein</fullName>
    </submittedName>
</protein>
<dbReference type="EMBL" id="QXJM01000039">
    <property type="protein sequence ID" value="RIE01732.1"/>
    <property type="molecule type" value="Genomic_DNA"/>
</dbReference>
<keyword evidence="2" id="KW-0812">Transmembrane</keyword>
<keyword evidence="7" id="KW-1185">Reference proteome</keyword>
<feature type="transmembrane region" description="Helical" evidence="2">
    <location>
        <begin position="416"/>
        <end position="434"/>
    </location>
</feature>
<dbReference type="InterPro" id="IPR048389">
    <property type="entry name" value="YciQ-like_C"/>
</dbReference>
<evidence type="ECO:0000313" key="6">
    <source>
        <dbReference type="EMBL" id="RIE01732.1"/>
    </source>
</evidence>
<dbReference type="InterPro" id="IPR018702">
    <property type="entry name" value="DUF2207"/>
</dbReference>
<organism evidence="6 7">
    <name type="scientific">Cohnella faecalis</name>
    <dbReference type="NCBI Taxonomy" id="2315694"/>
    <lineage>
        <taxon>Bacteria</taxon>
        <taxon>Bacillati</taxon>
        <taxon>Bacillota</taxon>
        <taxon>Bacilli</taxon>
        <taxon>Bacillales</taxon>
        <taxon>Paenibacillaceae</taxon>
        <taxon>Cohnella</taxon>
    </lineage>
</organism>
<feature type="region of interest" description="Disordered" evidence="1">
    <location>
        <begin position="555"/>
        <end position="580"/>
    </location>
</feature>
<feature type="transmembrane region" description="Helical" evidence="2">
    <location>
        <begin position="252"/>
        <end position="271"/>
    </location>
</feature>
<evidence type="ECO:0000256" key="1">
    <source>
        <dbReference type="SAM" id="MobiDB-lite"/>
    </source>
</evidence>
<evidence type="ECO:0000259" key="4">
    <source>
        <dbReference type="Pfam" id="PF09972"/>
    </source>
</evidence>
<comment type="caution">
    <text evidence="6">The sequence shown here is derived from an EMBL/GenBank/DDBJ whole genome shotgun (WGS) entry which is preliminary data.</text>
</comment>
<evidence type="ECO:0000313" key="7">
    <source>
        <dbReference type="Proteomes" id="UP000266340"/>
    </source>
</evidence>
<accession>A0A398CI79</accession>
<dbReference type="AlphaFoldDB" id="A0A398CI79"/>
<name>A0A398CI79_9BACL</name>
<evidence type="ECO:0000256" key="3">
    <source>
        <dbReference type="SAM" id="SignalP"/>
    </source>
</evidence>
<feature type="signal peptide" evidence="3">
    <location>
        <begin position="1"/>
        <end position="27"/>
    </location>
</feature>
<feature type="domain" description="DUF2207" evidence="4">
    <location>
        <begin position="33"/>
        <end position="210"/>
    </location>
</feature>
<feature type="domain" description="Predicted membrane protein YciQ-like C-terminal" evidence="5">
    <location>
        <begin position="283"/>
        <end position="512"/>
    </location>
</feature>
<sequence>MPMTKVSKVVGLLFSLFLLLAAQPAYAEEHSFEISEVDIDARIDGDGNMHVAEVDKYRFDGAFNGIIVDLNTSGSDGIDHFQAFEVTEEQNIPLRFEEASVDDNKVQYKIYAQSADETKLFRFTYSIKNVVQVYADTAELYWKFFDQTNPSKLGSVNIDVELPDGADPEEITAFGHGPLHGAVKIDNNGVVRYQVSPLPAEKMLEVRILFPGSYVPGSAKIDAASKLDQILEEERNWSADTDSADGADDASVYGALALLIANLAAGTILYIKFGKPLRPDWKGKYYRELPADVTPAVVSYLMKYRIKPRDLMATMADLVRKKHVDMKMIKGGGGWRDKTDYTFRLINKRTDELQPHETMLIDWFFGELGSSGQVSLSSIRRQAKTGAAAFLKRWSQWQAEVVKAVDQLDYISFRKWIPRFVILAVVVQFFGFWFLAPEDWRWLMFCSIPLLFFKPKRKRRTKLGQTEFTKWKAFKRFLHDYSQIASREPMAVHLWEHYFVYAIPLGEAKKMIAITRLNVPNADHDHTYFDNSIFYHYDHWAGSFDRTMATAHKSANSGDSDGSFSSGGGGGGGGGGRGAF</sequence>
<dbReference type="RefSeq" id="WP_119149794.1">
    <property type="nucleotide sequence ID" value="NZ_JBHSOV010000032.1"/>
</dbReference>
<dbReference type="Pfam" id="PF20990">
    <property type="entry name" value="DUF2207_C"/>
    <property type="match status" value="1"/>
</dbReference>
<dbReference type="Pfam" id="PF09972">
    <property type="entry name" value="DUF2207"/>
    <property type="match status" value="1"/>
</dbReference>
<reference evidence="6 7" key="1">
    <citation type="submission" date="2018-09" db="EMBL/GenBank/DDBJ databases">
        <title>Cohnella cavernae sp. nov., isolated from a karst cave.</title>
        <authorList>
            <person name="Zhu H."/>
        </authorList>
    </citation>
    <scope>NUCLEOTIDE SEQUENCE [LARGE SCALE GENOMIC DNA]</scope>
    <source>
        <strain evidence="6 7">K2E09-144</strain>
    </source>
</reference>
<feature type="chain" id="PRO_5017413197" evidence="3">
    <location>
        <begin position="28"/>
        <end position="580"/>
    </location>
</feature>
<feature type="compositionally biased region" description="Gly residues" evidence="1">
    <location>
        <begin position="565"/>
        <end position="580"/>
    </location>
</feature>
<gene>
    <name evidence="6" type="ORF">D3H35_13060</name>
</gene>
<keyword evidence="2" id="KW-1133">Transmembrane helix</keyword>
<evidence type="ECO:0000256" key="2">
    <source>
        <dbReference type="SAM" id="Phobius"/>
    </source>
</evidence>
<keyword evidence="2" id="KW-0472">Membrane</keyword>
<dbReference type="Proteomes" id="UP000266340">
    <property type="component" value="Unassembled WGS sequence"/>
</dbReference>
<evidence type="ECO:0000259" key="5">
    <source>
        <dbReference type="Pfam" id="PF20990"/>
    </source>
</evidence>
<proteinExistence type="predicted"/>
<keyword evidence="3" id="KW-0732">Signal</keyword>